<evidence type="ECO:0000313" key="9">
    <source>
        <dbReference type="Proteomes" id="UP000076502"/>
    </source>
</evidence>
<dbReference type="STRING" id="178035.A0A154PHT7"/>
<gene>
    <name evidence="8" type="ORF">WN55_02249</name>
</gene>
<evidence type="ECO:0000256" key="6">
    <source>
        <dbReference type="SAM" id="MobiDB-lite"/>
    </source>
</evidence>
<evidence type="ECO:0000256" key="1">
    <source>
        <dbReference type="ARBA" id="ARBA00022617"/>
    </source>
</evidence>
<dbReference type="PANTHER" id="PTHR19359">
    <property type="entry name" value="CYTOCHROME B5"/>
    <property type="match status" value="1"/>
</dbReference>
<feature type="region of interest" description="Disordered" evidence="6">
    <location>
        <begin position="86"/>
        <end position="110"/>
    </location>
</feature>
<keyword evidence="3 5" id="KW-0408">Iron</keyword>
<dbReference type="InterPro" id="IPR050668">
    <property type="entry name" value="Cytochrome_b5"/>
</dbReference>
<dbReference type="InterPro" id="IPR001199">
    <property type="entry name" value="Cyt_B5-like_heme/steroid-bd"/>
</dbReference>
<dbReference type="SUPFAM" id="SSF55856">
    <property type="entry name" value="Cytochrome b5-like heme/steroid binding domain"/>
    <property type="match status" value="1"/>
</dbReference>
<evidence type="ECO:0000313" key="8">
    <source>
        <dbReference type="EMBL" id="KZC10760.1"/>
    </source>
</evidence>
<evidence type="ECO:0000256" key="3">
    <source>
        <dbReference type="ARBA" id="ARBA00023004"/>
    </source>
</evidence>
<dbReference type="PROSITE" id="PS50255">
    <property type="entry name" value="CYTOCHROME_B5_2"/>
    <property type="match status" value="1"/>
</dbReference>
<dbReference type="GO" id="GO:0016020">
    <property type="term" value="C:membrane"/>
    <property type="evidence" value="ECO:0007669"/>
    <property type="project" value="TreeGrafter"/>
</dbReference>
<evidence type="ECO:0000256" key="4">
    <source>
        <dbReference type="ARBA" id="ARBA00038168"/>
    </source>
</evidence>
<reference evidence="8 9" key="1">
    <citation type="submission" date="2015-07" db="EMBL/GenBank/DDBJ databases">
        <title>The genome of Dufourea novaeangliae.</title>
        <authorList>
            <person name="Pan H."/>
            <person name="Kapheim K."/>
        </authorList>
    </citation>
    <scope>NUCLEOTIDE SEQUENCE [LARGE SCALE GENOMIC DNA]</scope>
    <source>
        <strain evidence="8">0120121106</strain>
        <tissue evidence="8">Whole body</tissue>
    </source>
</reference>
<dbReference type="GO" id="GO:0020037">
    <property type="term" value="F:heme binding"/>
    <property type="evidence" value="ECO:0007669"/>
    <property type="project" value="UniProtKB-UniRule"/>
</dbReference>
<name>A0A154PHT7_DUFNO</name>
<protein>
    <submittedName>
        <fullName evidence="8">Cytochrome b5</fullName>
    </submittedName>
</protein>
<evidence type="ECO:0000256" key="2">
    <source>
        <dbReference type="ARBA" id="ARBA00022723"/>
    </source>
</evidence>
<dbReference type="Gene3D" id="3.10.120.10">
    <property type="entry name" value="Cytochrome b5-like heme/steroid binding domain"/>
    <property type="match status" value="1"/>
</dbReference>
<dbReference type="InterPro" id="IPR018506">
    <property type="entry name" value="Cyt_B5_heme-BS"/>
</dbReference>
<comment type="similarity">
    <text evidence="4 5">Belongs to the cytochrome b5 family.</text>
</comment>
<keyword evidence="9" id="KW-1185">Reference proteome</keyword>
<accession>A0A154PHT7</accession>
<dbReference type="OrthoDB" id="260091at2759"/>
<feature type="compositionally biased region" description="Basic residues" evidence="6">
    <location>
        <begin position="100"/>
        <end position="110"/>
    </location>
</feature>
<evidence type="ECO:0000256" key="5">
    <source>
        <dbReference type="RuleBase" id="RU362121"/>
    </source>
</evidence>
<keyword evidence="1 5" id="KW-0349">Heme</keyword>
<dbReference type="Proteomes" id="UP000076502">
    <property type="component" value="Unassembled WGS sequence"/>
</dbReference>
<dbReference type="PRINTS" id="PR00363">
    <property type="entry name" value="CYTOCHROMEB5"/>
</dbReference>
<dbReference type="PROSITE" id="PS00191">
    <property type="entry name" value="CYTOCHROME_B5_1"/>
    <property type="match status" value="1"/>
</dbReference>
<dbReference type="SMART" id="SM01117">
    <property type="entry name" value="Cyt-b5"/>
    <property type="match status" value="1"/>
</dbReference>
<dbReference type="GO" id="GO:0046872">
    <property type="term" value="F:metal ion binding"/>
    <property type="evidence" value="ECO:0007669"/>
    <property type="project" value="UniProtKB-UniRule"/>
</dbReference>
<evidence type="ECO:0000259" key="7">
    <source>
        <dbReference type="PROSITE" id="PS50255"/>
    </source>
</evidence>
<dbReference type="PANTHER" id="PTHR19359:SF95">
    <property type="entry name" value="CYTOCHROME B5 TYPE B"/>
    <property type="match status" value="1"/>
</dbReference>
<dbReference type="EMBL" id="KQ434896">
    <property type="protein sequence ID" value="KZC10760.1"/>
    <property type="molecule type" value="Genomic_DNA"/>
</dbReference>
<sequence>MSALTRYSLKDVAPKDGKNGADTWIVIHDMVYDVTRYKAEHPGGPELIDEYAGQDATIPFDDFGHSSEAIRMLKDYLIGELIQEDKRGNRKKKGSDTVKDKKKRIRSNMP</sequence>
<feature type="domain" description="Cytochrome b5 heme-binding" evidence="7">
    <location>
        <begin position="4"/>
        <end position="82"/>
    </location>
</feature>
<organism evidence="8 9">
    <name type="scientific">Dufourea novaeangliae</name>
    <name type="common">Sweat bee</name>
    <dbReference type="NCBI Taxonomy" id="178035"/>
    <lineage>
        <taxon>Eukaryota</taxon>
        <taxon>Metazoa</taxon>
        <taxon>Ecdysozoa</taxon>
        <taxon>Arthropoda</taxon>
        <taxon>Hexapoda</taxon>
        <taxon>Insecta</taxon>
        <taxon>Pterygota</taxon>
        <taxon>Neoptera</taxon>
        <taxon>Endopterygota</taxon>
        <taxon>Hymenoptera</taxon>
        <taxon>Apocrita</taxon>
        <taxon>Aculeata</taxon>
        <taxon>Apoidea</taxon>
        <taxon>Anthophila</taxon>
        <taxon>Halictidae</taxon>
        <taxon>Rophitinae</taxon>
        <taxon>Dufourea</taxon>
    </lineage>
</organism>
<proteinExistence type="inferred from homology"/>
<dbReference type="AlphaFoldDB" id="A0A154PHT7"/>
<dbReference type="InterPro" id="IPR036400">
    <property type="entry name" value="Cyt_B5-like_heme/steroid_sf"/>
</dbReference>
<keyword evidence="2 5" id="KW-0479">Metal-binding</keyword>
<dbReference type="Pfam" id="PF00173">
    <property type="entry name" value="Cyt-b5"/>
    <property type="match status" value="1"/>
</dbReference>